<keyword evidence="2" id="KW-1185">Reference proteome</keyword>
<dbReference type="SUPFAM" id="SSF53850">
    <property type="entry name" value="Periplasmic binding protein-like II"/>
    <property type="match status" value="1"/>
</dbReference>
<proteinExistence type="predicted"/>
<dbReference type="RefSeq" id="WP_006877498.1">
    <property type="nucleotide sequence ID" value="NZ_AEVS01000007.1"/>
</dbReference>
<dbReference type="Proteomes" id="UP000004371">
    <property type="component" value="Unassembled WGS sequence"/>
</dbReference>
<name>E8LNT6_9VIBR</name>
<evidence type="ECO:0000313" key="1">
    <source>
        <dbReference type="EMBL" id="EGA67638.1"/>
    </source>
</evidence>
<dbReference type="EMBL" id="AEVS01000007">
    <property type="protein sequence ID" value="EGA67638.1"/>
    <property type="molecule type" value="Genomic_DNA"/>
</dbReference>
<organism evidence="1 2">
    <name type="scientific">Vibrio brasiliensis LMG 20546</name>
    <dbReference type="NCBI Taxonomy" id="945543"/>
    <lineage>
        <taxon>Bacteria</taxon>
        <taxon>Pseudomonadati</taxon>
        <taxon>Pseudomonadota</taxon>
        <taxon>Gammaproteobacteria</taxon>
        <taxon>Vibrionales</taxon>
        <taxon>Vibrionaceae</taxon>
        <taxon>Vibrio</taxon>
        <taxon>Vibrio oreintalis group</taxon>
    </lineage>
</organism>
<dbReference type="OrthoDB" id="5368544at2"/>
<dbReference type="Gene3D" id="3.40.190.10">
    <property type="entry name" value="Periplasmic binding protein-like II"/>
    <property type="match status" value="1"/>
</dbReference>
<protein>
    <recommendedName>
        <fullName evidence="3">Phosphate ABC transporter substrate-binding protein</fullName>
    </recommendedName>
</protein>
<dbReference type="AlphaFoldDB" id="E8LNT6"/>
<evidence type="ECO:0000313" key="2">
    <source>
        <dbReference type="Proteomes" id="UP000004371"/>
    </source>
</evidence>
<accession>E8LNT6</accession>
<evidence type="ECO:0008006" key="3">
    <source>
        <dbReference type="Google" id="ProtNLM"/>
    </source>
</evidence>
<dbReference type="STRING" id="945543.VIBR0546_04724"/>
<comment type="caution">
    <text evidence="1">The sequence shown here is derived from an EMBL/GenBank/DDBJ whole genome shotgun (WGS) entry which is preliminary data.</text>
</comment>
<reference evidence="1 2" key="1">
    <citation type="journal article" date="2012" name="Int. J. Syst. Evol. Microbiol.">
        <title>Vibrio caribbeanicus sp. nov., isolated from the marine sponge Scleritoderma cyanea.</title>
        <authorList>
            <person name="Hoffmann M."/>
            <person name="Monday S.R."/>
            <person name="Allard M.W."/>
            <person name="Strain E.A."/>
            <person name="Whittaker P."/>
            <person name="Naum M."/>
            <person name="McCarthy P.J."/>
            <person name="Lopez J.V."/>
            <person name="Fischer M."/>
            <person name="Brown E.W."/>
        </authorList>
    </citation>
    <scope>NUCLEOTIDE SEQUENCE [LARGE SCALE GENOMIC DNA]</scope>
    <source>
        <strain evidence="1 2">LMG 20546</strain>
    </source>
</reference>
<gene>
    <name evidence="1" type="ORF">VIBR0546_04724</name>
</gene>
<sequence>MRIPLYLLMLIVSFHVNAQLYVVVGNDSPISDMTVEDIDDIADLYLGRKKLLGTTYINQVLDRTGDSRRRFFQRVTNMRESQINAYWAKLKFSGSMRAPEQVEAEQLLIDKLLSNPQAVGYTEVLPAQESGVKVILAIDE</sequence>
<dbReference type="eggNOG" id="COG0226">
    <property type="taxonomic scope" value="Bacteria"/>
</dbReference>